<feature type="non-terminal residue" evidence="1">
    <location>
        <position position="1"/>
    </location>
</feature>
<evidence type="ECO:0000313" key="1">
    <source>
        <dbReference type="EMBL" id="ENN70632.1"/>
    </source>
</evidence>
<protein>
    <submittedName>
        <fullName evidence="1">Uncharacterized protein</fullName>
    </submittedName>
</protein>
<dbReference type="AlphaFoldDB" id="N6TWF7"/>
<dbReference type="OrthoDB" id="6730643at2759"/>
<accession>N6TWF7</accession>
<dbReference type="EMBL" id="KB741289">
    <property type="protein sequence ID" value="ENN70632.1"/>
    <property type="molecule type" value="Genomic_DNA"/>
</dbReference>
<reference evidence="1" key="1">
    <citation type="journal article" date="2013" name="Genome Biol.">
        <title>Draft genome of the mountain pine beetle, Dendroctonus ponderosae Hopkins, a major forest pest.</title>
        <authorList>
            <person name="Keeling C.I."/>
            <person name="Yuen M.M."/>
            <person name="Liao N.Y."/>
            <person name="Docking T.R."/>
            <person name="Chan S.K."/>
            <person name="Taylor G.A."/>
            <person name="Palmquist D.L."/>
            <person name="Jackman S.D."/>
            <person name="Nguyen A."/>
            <person name="Li M."/>
            <person name="Henderson H."/>
            <person name="Janes J.K."/>
            <person name="Zhao Y."/>
            <person name="Pandoh P."/>
            <person name="Moore R."/>
            <person name="Sperling F.A."/>
            <person name="Huber D.P."/>
            <person name="Birol I."/>
            <person name="Jones S.J."/>
            <person name="Bohlmann J."/>
        </authorList>
    </citation>
    <scope>NUCLEOTIDE SEQUENCE</scope>
</reference>
<organism evidence="1">
    <name type="scientific">Dendroctonus ponderosae</name>
    <name type="common">Mountain pine beetle</name>
    <dbReference type="NCBI Taxonomy" id="77166"/>
    <lineage>
        <taxon>Eukaryota</taxon>
        <taxon>Metazoa</taxon>
        <taxon>Ecdysozoa</taxon>
        <taxon>Arthropoda</taxon>
        <taxon>Hexapoda</taxon>
        <taxon>Insecta</taxon>
        <taxon>Pterygota</taxon>
        <taxon>Neoptera</taxon>
        <taxon>Endopterygota</taxon>
        <taxon>Coleoptera</taxon>
        <taxon>Polyphaga</taxon>
        <taxon>Cucujiformia</taxon>
        <taxon>Curculionidae</taxon>
        <taxon>Scolytinae</taxon>
        <taxon>Dendroctonus</taxon>
    </lineage>
</organism>
<feature type="non-terminal residue" evidence="1">
    <location>
        <position position="205"/>
    </location>
</feature>
<proteinExistence type="predicted"/>
<dbReference type="HOGENOM" id="CLU_1340488_0_0_1"/>
<sequence>MRLLHIFVYGTLYFTNLCVQENDVVAVGKYDLQCGDYRNILKAPSKVTKIKLLKNVEALYSVTSEKAASVDLLLTAPLEIQLPEIFLPFNYTTFNRGAPISIEPYILFPKLMEDYQTQWSCLLEDTLLYVCQAQINEEFYVETGFNQEGNYTITILVAAGNVEVTATCHIIVALDVPSIEFFIPYPLKPDREIEITARISELRTY</sequence>
<gene>
    <name evidence="1" type="ORF">YQE_12664</name>
</gene>
<name>N6TWF7_DENPD</name>